<accession>A0A1H1DNN5</accession>
<keyword evidence="2" id="KW-0812">Transmembrane</keyword>
<evidence type="ECO:0000313" key="6">
    <source>
        <dbReference type="Proteomes" id="UP000255421"/>
    </source>
</evidence>
<evidence type="ECO:0008006" key="7">
    <source>
        <dbReference type="Google" id="ProtNLM"/>
    </source>
</evidence>
<feature type="transmembrane region" description="Helical" evidence="2">
    <location>
        <begin position="94"/>
        <end position="115"/>
    </location>
</feature>
<name>A0A1H1DNN5_9EURY</name>
<evidence type="ECO:0000256" key="1">
    <source>
        <dbReference type="SAM" id="MobiDB-lite"/>
    </source>
</evidence>
<protein>
    <recommendedName>
        <fullName evidence="7">Fenitrothion hydrolase</fullName>
    </recommendedName>
</protein>
<feature type="region of interest" description="Disordered" evidence="1">
    <location>
        <begin position="350"/>
        <end position="380"/>
    </location>
</feature>
<feature type="transmembrane region" description="Helical" evidence="2">
    <location>
        <begin position="55"/>
        <end position="73"/>
    </location>
</feature>
<gene>
    <name evidence="3" type="ORF">DWB78_06475</name>
    <name evidence="4" type="ORF">SAMN05216278_2493</name>
</gene>
<dbReference type="Proteomes" id="UP000199289">
    <property type="component" value="Unassembled WGS sequence"/>
</dbReference>
<reference evidence="3 6" key="3">
    <citation type="submission" date="2018-07" db="EMBL/GenBank/DDBJ databases">
        <title>Genome sequence of extremly halophilic archaeon Halopelagius longus strain BC12-B1.</title>
        <authorList>
            <person name="Zhang X."/>
        </authorList>
    </citation>
    <scope>NUCLEOTIDE SEQUENCE [LARGE SCALE GENOMIC DNA]</scope>
    <source>
        <strain evidence="3 6">BC12-B1</strain>
    </source>
</reference>
<evidence type="ECO:0000313" key="3">
    <source>
        <dbReference type="EMBL" id="RDI71398.1"/>
    </source>
</evidence>
<dbReference type="EMBL" id="QQST01000001">
    <property type="protein sequence ID" value="RDI71398.1"/>
    <property type="molecule type" value="Genomic_DNA"/>
</dbReference>
<dbReference type="Proteomes" id="UP000255421">
    <property type="component" value="Unassembled WGS sequence"/>
</dbReference>
<keyword evidence="2" id="KW-1133">Transmembrane helix</keyword>
<proteinExistence type="predicted"/>
<feature type="transmembrane region" description="Helical" evidence="2">
    <location>
        <begin position="127"/>
        <end position="151"/>
    </location>
</feature>
<sequence length="511" mass="53778">MSTGRRLRTRTGATTGARTVARTLLVAVVLSLAARPVAAHQFSSRFDAPIPLELLYGGAAVAVGATAVLLAAVDETPTLRRRLFAVPRSVGRAASAAARAAFFLAFVGVLVAGLVGPRAAAENFATLFTWSIWVKGVGLVAIAAGSPWWALSPWRTLYDALCRLEGGEIRLRAYPAGLGHWPALAWFVVLVGVAENLTQVPQLPTATAVVVAVYALVTLAGALLFGREWFERGDVFEVLYDLLGRTAPLSATPRDGGGWVVGLRAPWRDCSAPLSTRTLTAFVVAMVYTVTFDGFAESPLYQSLYFGVREAFGVGPSVSVVLYEAGLFGFLLAYVLVVVAVDRLTRLARGRSGSEGDGSRGDPEAKADGGGGRASDSVSPPPSAALAFGGTLLPIAAGYEVAHNYAFVATYVGRLPTLAGFDSADPLWWLSIPAFWISQVVLIVAGHVVAVVAADAAVRRRLTVGRIQSGDGTRRRAPSKRWALLAHAPLVALMVGYTALSLWVVSLPVAG</sequence>
<feature type="transmembrane region" description="Helical" evidence="2">
    <location>
        <begin position="321"/>
        <end position="341"/>
    </location>
</feature>
<keyword evidence="2" id="KW-0472">Membrane</keyword>
<feature type="transmembrane region" description="Helical" evidence="2">
    <location>
        <begin position="482"/>
        <end position="505"/>
    </location>
</feature>
<feature type="transmembrane region" description="Helical" evidence="2">
    <location>
        <begin position="427"/>
        <end position="453"/>
    </location>
</feature>
<feature type="transmembrane region" description="Helical" evidence="2">
    <location>
        <begin position="206"/>
        <end position="225"/>
    </location>
</feature>
<feature type="compositionally biased region" description="Basic and acidic residues" evidence="1">
    <location>
        <begin position="352"/>
        <end position="367"/>
    </location>
</feature>
<reference evidence="5" key="1">
    <citation type="submission" date="2016-10" db="EMBL/GenBank/DDBJ databases">
        <authorList>
            <person name="Varghese N."/>
            <person name="Submissions S."/>
        </authorList>
    </citation>
    <scope>NUCLEOTIDE SEQUENCE [LARGE SCALE GENOMIC DNA]</scope>
    <source>
        <strain evidence="5">CGMCC 1.12397</strain>
    </source>
</reference>
<evidence type="ECO:0000313" key="4">
    <source>
        <dbReference type="EMBL" id="SDQ77869.1"/>
    </source>
</evidence>
<dbReference type="EMBL" id="FNKQ01000003">
    <property type="protein sequence ID" value="SDQ77869.1"/>
    <property type="molecule type" value="Genomic_DNA"/>
</dbReference>
<reference evidence="4" key="2">
    <citation type="submission" date="2016-10" db="EMBL/GenBank/DDBJ databases">
        <authorList>
            <person name="de Groot N.N."/>
        </authorList>
    </citation>
    <scope>NUCLEOTIDE SEQUENCE [LARGE SCALE GENOMIC DNA]</scope>
    <source>
        <strain evidence="4">CGMCC 1.12397</strain>
    </source>
</reference>
<organism evidence="4 5">
    <name type="scientific">Halopelagius longus</name>
    <dbReference type="NCBI Taxonomy" id="1236180"/>
    <lineage>
        <taxon>Archaea</taxon>
        <taxon>Methanobacteriati</taxon>
        <taxon>Methanobacteriota</taxon>
        <taxon>Stenosarchaea group</taxon>
        <taxon>Halobacteria</taxon>
        <taxon>Halobacteriales</taxon>
        <taxon>Haloferacaceae</taxon>
    </lineage>
</organism>
<evidence type="ECO:0000256" key="2">
    <source>
        <dbReference type="SAM" id="Phobius"/>
    </source>
</evidence>
<evidence type="ECO:0000313" key="5">
    <source>
        <dbReference type="Proteomes" id="UP000199289"/>
    </source>
</evidence>
<dbReference type="RefSeq" id="WP_092537809.1">
    <property type="nucleotide sequence ID" value="NZ_FNKQ01000003.1"/>
</dbReference>
<feature type="transmembrane region" description="Helical" evidence="2">
    <location>
        <begin position="171"/>
        <end position="194"/>
    </location>
</feature>
<dbReference type="OrthoDB" id="307643at2157"/>
<feature type="transmembrane region" description="Helical" evidence="2">
    <location>
        <begin position="383"/>
        <end position="407"/>
    </location>
</feature>
<keyword evidence="6" id="KW-1185">Reference proteome</keyword>
<feature type="transmembrane region" description="Helical" evidence="2">
    <location>
        <begin position="278"/>
        <end position="301"/>
    </location>
</feature>
<dbReference type="AlphaFoldDB" id="A0A1H1DNN5"/>